<gene>
    <name evidence="1" type="ORF">Bfra_004668</name>
</gene>
<evidence type="ECO:0000313" key="1">
    <source>
        <dbReference type="EMBL" id="KAF5874655.1"/>
    </source>
</evidence>
<keyword evidence="2" id="KW-1185">Reference proteome</keyword>
<dbReference type="RefSeq" id="XP_037193601.1">
    <property type="nucleotide sequence ID" value="XM_037335067.1"/>
</dbReference>
<evidence type="ECO:0000313" key="2">
    <source>
        <dbReference type="Proteomes" id="UP000531561"/>
    </source>
</evidence>
<proteinExistence type="predicted"/>
<comment type="caution">
    <text evidence="1">The sequence shown here is derived from an EMBL/GenBank/DDBJ whole genome shotgun (WGS) entry which is preliminary data.</text>
</comment>
<reference evidence="1 2" key="1">
    <citation type="journal article" date="2020" name="Phytopathology">
        <title>A high-quality genome resource of Botrytis fragariae, a new and rapidly spreading fungal pathogen causing strawberry gray mold in the U.S.A.</title>
        <authorList>
            <person name="Wu Y."/>
            <person name="Saski C.A."/>
            <person name="Schnabel G."/>
            <person name="Xiao S."/>
            <person name="Hu M."/>
        </authorList>
    </citation>
    <scope>NUCLEOTIDE SEQUENCE [LARGE SCALE GENOMIC DNA]</scope>
    <source>
        <strain evidence="1 2">BVB16</strain>
    </source>
</reference>
<dbReference type="GeneID" id="59258759"/>
<dbReference type="AlphaFoldDB" id="A0A8H6AWA6"/>
<dbReference type="Proteomes" id="UP000531561">
    <property type="component" value="Unassembled WGS sequence"/>
</dbReference>
<protein>
    <submittedName>
        <fullName evidence="1">Uncharacterized protein</fullName>
    </submittedName>
</protein>
<name>A0A8H6AWA6_9HELO</name>
<dbReference type="OrthoDB" id="10390032at2759"/>
<accession>A0A8H6AWA6</accession>
<sequence length="143" mass="16019">MVEPPFIQLSVEGKGDIPEWNGNTTKVSANPDKTFTAITEVKQKFQTVQGIASHMRIVQTSILWQVDHNVEVNDIIGNSVWILLYCWKRDVLSHHRVAVAKAQRPTQHANLQHGSLSALSGFDERSVDTLLCCLIPSLMNMNL</sequence>
<dbReference type="EMBL" id="JABFCT010000007">
    <property type="protein sequence ID" value="KAF5874655.1"/>
    <property type="molecule type" value="Genomic_DNA"/>
</dbReference>
<organism evidence="1 2">
    <name type="scientific">Botrytis fragariae</name>
    <dbReference type="NCBI Taxonomy" id="1964551"/>
    <lineage>
        <taxon>Eukaryota</taxon>
        <taxon>Fungi</taxon>
        <taxon>Dikarya</taxon>
        <taxon>Ascomycota</taxon>
        <taxon>Pezizomycotina</taxon>
        <taxon>Leotiomycetes</taxon>
        <taxon>Helotiales</taxon>
        <taxon>Sclerotiniaceae</taxon>
        <taxon>Botrytis</taxon>
    </lineage>
</organism>